<name>X1HZI6_9ZZZZ</name>
<sequence length="83" mass="10022">LVVFLILKTLVDTTMHAVEHHHFSDRSHSERTFKDFERRRRNEMPECEVCGRRISKPDTPWVIKEHVVCEACYNKIEREKRNT</sequence>
<feature type="non-terminal residue" evidence="1">
    <location>
        <position position="1"/>
    </location>
</feature>
<organism evidence="1">
    <name type="scientific">marine sediment metagenome</name>
    <dbReference type="NCBI Taxonomy" id="412755"/>
    <lineage>
        <taxon>unclassified sequences</taxon>
        <taxon>metagenomes</taxon>
        <taxon>ecological metagenomes</taxon>
    </lineage>
</organism>
<comment type="caution">
    <text evidence="1">The sequence shown here is derived from an EMBL/GenBank/DDBJ whole genome shotgun (WGS) entry which is preliminary data.</text>
</comment>
<dbReference type="EMBL" id="BARU01030147">
    <property type="protein sequence ID" value="GAH74872.1"/>
    <property type="molecule type" value="Genomic_DNA"/>
</dbReference>
<dbReference type="AlphaFoldDB" id="X1HZI6"/>
<accession>X1HZI6</accession>
<evidence type="ECO:0000313" key="1">
    <source>
        <dbReference type="EMBL" id="GAH74872.1"/>
    </source>
</evidence>
<proteinExistence type="predicted"/>
<protein>
    <submittedName>
        <fullName evidence="1">Uncharacterized protein</fullName>
    </submittedName>
</protein>
<gene>
    <name evidence="1" type="ORF">S03H2_47887</name>
</gene>
<reference evidence="1" key="1">
    <citation type="journal article" date="2014" name="Front. Microbiol.">
        <title>High frequency of phylogenetically diverse reductive dehalogenase-homologous genes in deep subseafloor sedimentary metagenomes.</title>
        <authorList>
            <person name="Kawai M."/>
            <person name="Futagami T."/>
            <person name="Toyoda A."/>
            <person name="Takaki Y."/>
            <person name="Nishi S."/>
            <person name="Hori S."/>
            <person name="Arai W."/>
            <person name="Tsubouchi T."/>
            <person name="Morono Y."/>
            <person name="Uchiyama I."/>
            <person name="Ito T."/>
            <person name="Fujiyama A."/>
            <person name="Inagaki F."/>
            <person name="Takami H."/>
        </authorList>
    </citation>
    <scope>NUCLEOTIDE SEQUENCE</scope>
    <source>
        <strain evidence="1">Expedition CK06-06</strain>
    </source>
</reference>